<dbReference type="RefSeq" id="WP_106533454.1">
    <property type="nucleotide sequence ID" value="NZ_PYAT01000006.1"/>
</dbReference>
<dbReference type="InterPro" id="IPR050984">
    <property type="entry name" value="Gfo/Idh/MocA_domain"/>
</dbReference>
<accession>A0A2P8H1Q7</accession>
<comment type="caution">
    <text evidence="5">The sequence shown here is derived from an EMBL/GenBank/DDBJ whole genome shotgun (WGS) entry which is preliminary data.</text>
</comment>
<dbReference type="Gene3D" id="3.30.360.10">
    <property type="entry name" value="Dihydrodipicolinate Reductase, domain 2"/>
    <property type="match status" value="1"/>
</dbReference>
<evidence type="ECO:0000313" key="5">
    <source>
        <dbReference type="EMBL" id="PSL40130.1"/>
    </source>
</evidence>
<gene>
    <name evidence="5" type="ORF">B0H99_106148</name>
</gene>
<keyword evidence="2" id="KW-0560">Oxidoreductase</keyword>
<dbReference type="InterPro" id="IPR055170">
    <property type="entry name" value="GFO_IDH_MocA-like_dom"/>
</dbReference>
<dbReference type="GO" id="GO:0000166">
    <property type="term" value="F:nucleotide binding"/>
    <property type="evidence" value="ECO:0007669"/>
    <property type="project" value="InterPro"/>
</dbReference>
<proteinExistence type="inferred from homology"/>
<dbReference type="GO" id="GO:0016491">
    <property type="term" value="F:oxidoreductase activity"/>
    <property type="evidence" value="ECO:0007669"/>
    <property type="project" value="UniProtKB-KW"/>
</dbReference>
<dbReference type="SUPFAM" id="SSF55347">
    <property type="entry name" value="Glyceraldehyde-3-phosphate dehydrogenase-like, C-terminal domain"/>
    <property type="match status" value="1"/>
</dbReference>
<protein>
    <submittedName>
        <fullName evidence="5">Putative dehydrogenase</fullName>
    </submittedName>
</protein>
<evidence type="ECO:0000259" key="4">
    <source>
        <dbReference type="Pfam" id="PF22725"/>
    </source>
</evidence>
<dbReference type="InterPro" id="IPR000683">
    <property type="entry name" value="Gfo/Idh/MocA-like_OxRdtase_N"/>
</dbReference>
<evidence type="ECO:0000256" key="1">
    <source>
        <dbReference type="ARBA" id="ARBA00010928"/>
    </source>
</evidence>
<comment type="similarity">
    <text evidence="1">Belongs to the Gfo/Idh/MocA family.</text>
</comment>
<dbReference type="Pfam" id="PF01408">
    <property type="entry name" value="GFO_IDH_MocA"/>
    <property type="match status" value="1"/>
</dbReference>
<dbReference type="PANTHER" id="PTHR22604">
    <property type="entry name" value="OXIDOREDUCTASES"/>
    <property type="match status" value="1"/>
</dbReference>
<evidence type="ECO:0000259" key="3">
    <source>
        <dbReference type="Pfam" id="PF01408"/>
    </source>
</evidence>
<dbReference type="EMBL" id="PYAT01000006">
    <property type="protein sequence ID" value="PSL40130.1"/>
    <property type="molecule type" value="Genomic_DNA"/>
</dbReference>
<sequence length="331" mass="37282">MDQIRWGILGTANIARTELIPAIFRASNATVGAIASRSSKVYEVANELNIESAYESYDELLEDEEIDAVYIPLPNHLHKEWVFKAARKGKHILCEKPASLTAEEAGEMVQVCKDNNVKFMEAFMYQFHPQHQRVRNIIDSGEIGEVMLFKSSHSFYFAERTGDIRMMKDMGGGSIYDVGCYSIHAIRSVLRTEPVEVQAYAEMDSEAQVDLSAYSFLKLENGAKAVLDCSFDMVDRNEYEVVGTKGSIKVPFAFRPDHNGGLGHVIVQTGMFKREEKVYGDIYRMEVEHFSKAVLENLDPIYSGASTVQNMRVIDACYESIRTGERVKVKG</sequence>
<dbReference type="Proteomes" id="UP000242682">
    <property type="component" value="Unassembled WGS sequence"/>
</dbReference>
<feature type="domain" description="GFO/IDH/MocA-like oxidoreductase" evidence="4">
    <location>
        <begin position="131"/>
        <end position="248"/>
    </location>
</feature>
<dbReference type="AlphaFoldDB" id="A0A2P8H1Q7"/>
<reference evidence="5 6" key="1">
    <citation type="submission" date="2018-03" db="EMBL/GenBank/DDBJ databases">
        <title>Genomic Encyclopedia of Type Strains, Phase III (KMG-III): the genomes of soil and plant-associated and newly described type strains.</title>
        <authorList>
            <person name="Whitman W."/>
        </authorList>
    </citation>
    <scope>NUCLEOTIDE SEQUENCE [LARGE SCALE GENOMIC DNA]</scope>
    <source>
        <strain evidence="5 6">CGMCC 1.12259</strain>
    </source>
</reference>
<dbReference type="Gene3D" id="3.40.50.720">
    <property type="entry name" value="NAD(P)-binding Rossmann-like Domain"/>
    <property type="match status" value="1"/>
</dbReference>
<dbReference type="SUPFAM" id="SSF51735">
    <property type="entry name" value="NAD(P)-binding Rossmann-fold domains"/>
    <property type="match status" value="1"/>
</dbReference>
<keyword evidence="6" id="KW-1185">Reference proteome</keyword>
<evidence type="ECO:0000256" key="2">
    <source>
        <dbReference type="ARBA" id="ARBA00023002"/>
    </source>
</evidence>
<name>A0A2P8H1Q7_9BACL</name>
<dbReference type="Pfam" id="PF22725">
    <property type="entry name" value="GFO_IDH_MocA_C3"/>
    <property type="match status" value="1"/>
</dbReference>
<dbReference type="InterPro" id="IPR036291">
    <property type="entry name" value="NAD(P)-bd_dom_sf"/>
</dbReference>
<dbReference type="OrthoDB" id="9815825at2"/>
<feature type="domain" description="Gfo/Idh/MocA-like oxidoreductase N-terminal" evidence="3">
    <location>
        <begin position="4"/>
        <end position="122"/>
    </location>
</feature>
<dbReference type="PANTHER" id="PTHR22604:SF105">
    <property type="entry name" value="TRANS-1,2-DIHYDROBENZENE-1,2-DIOL DEHYDROGENASE"/>
    <property type="match status" value="1"/>
</dbReference>
<organism evidence="5 6">
    <name type="scientific">Planomicrobium soli</name>
    <dbReference type="NCBI Taxonomy" id="1176648"/>
    <lineage>
        <taxon>Bacteria</taxon>
        <taxon>Bacillati</taxon>
        <taxon>Bacillota</taxon>
        <taxon>Bacilli</taxon>
        <taxon>Bacillales</taxon>
        <taxon>Caryophanaceae</taxon>
        <taxon>Planomicrobium</taxon>
    </lineage>
</organism>
<evidence type="ECO:0000313" key="6">
    <source>
        <dbReference type="Proteomes" id="UP000242682"/>
    </source>
</evidence>